<sequence>MAKEKSEKAPKEKKVSADEANDMVLNYLKKQNRPYSSADISANLHNKVTKTAAVKILKVLVEKKEIVERQAGKQSVFHMPQNAEEGPTPEDLAEMETRTEELREETATLNETLKSLRATYSKLNSTLSTADLRESVTILESERVQIIERLTLLRSGTIQPVSKEEKDKVDKDFKIWDKTASARKKIAAEMWSMISANCADATAAAVMREGLGLDD</sequence>
<reference evidence="9" key="1">
    <citation type="journal article" date="2020" name="Stud. Mycol.">
        <title>101 Dothideomycetes genomes: a test case for predicting lifestyles and emergence of pathogens.</title>
        <authorList>
            <person name="Haridas S."/>
            <person name="Albert R."/>
            <person name="Binder M."/>
            <person name="Bloem J."/>
            <person name="Labutti K."/>
            <person name="Salamov A."/>
            <person name="Andreopoulos B."/>
            <person name="Baker S."/>
            <person name="Barry K."/>
            <person name="Bills G."/>
            <person name="Bluhm B."/>
            <person name="Cannon C."/>
            <person name="Castanera R."/>
            <person name="Culley D."/>
            <person name="Daum C."/>
            <person name="Ezra D."/>
            <person name="Gonzalez J."/>
            <person name="Henrissat B."/>
            <person name="Kuo A."/>
            <person name="Liang C."/>
            <person name="Lipzen A."/>
            <person name="Lutzoni F."/>
            <person name="Magnuson J."/>
            <person name="Mondo S."/>
            <person name="Nolan M."/>
            <person name="Ohm R."/>
            <person name="Pangilinan J."/>
            <person name="Park H.-J."/>
            <person name="Ramirez L."/>
            <person name="Alfaro M."/>
            <person name="Sun H."/>
            <person name="Tritt A."/>
            <person name="Yoshinaga Y."/>
            <person name="Zwiers L.-H."/>
            <person name="Turgeon B."/>
            <person name="Goodwin S."/>
            <person name="Spatafora J."/>
            <person name="Crous P."/>
            <person name="Grigoriev I."/>
        </authorList>
    </citation>
    <scope>NUCLEOTIDE SEQUENCE</scope>
    <source>
        <strain evidence="9">CBS 130266</strain>
    </source>
</reference>
<dbReference type="Proteomes" id="UP000800235">
    <property type="component" value="Unassembled WGS sequence"/>
</dbReference>
<dbReference type="PANTHER" id="PTHR15938">
    <property type="entry name" value="TBP-1 INTERACTING PROTEIN"/>
    <property type="match status" value="1"/>
</dbReference>
<evidence type="ECO:0000259" key="8">
    <source>
        <dbReference type="Pfam" id="PF07106"/>
    </source>
</evidence>
<dbReference type="GO" id="GO:0010774">
    <property type="term" value="P:meiotic strand invasion involved in reciprocal meiotic recombination"/>
    <property type="evidence" value="ECO:0007669"/>
    <property type="project" value="TreeGrafter"/>
</dbReference>
<comment type="caution">
    <text evidence="9">The sequence shown here is derived from an EMBL/GenBank/DDBJ whole genome shotgun (WGS) entry which is preliminary data.</text>
</comment>
<evidence type="ECO:0000256" key="6">
    <source>
        <dbReference type="SAM" id="Coils"/>
    </source>
</evidence>
<proteinExistence type="inferred from homology"/>
<feature type="coiled-coil region" evidence="6">
    <location>
        <begin position="92"/>
        <end position="119"/>
    </location>
</feature>
<comment type="subcellular location">
    <subcellularLocation>
        <location evidence="1">Nucleus</location>
    </subcellularLocation>
</comment>
<protein>
    <submittedName>
        <fullName evidence="9">TBPIP-domain-containing protein</fullName>
    </submittedName>
</protein>
<evidence type="ECO:0000313" key="10">
    <source>
        <dbReference type="Proteomes" id="UP000800235"/>
    </source>
</evidence>
<name>A0A9P4NY82_9PEZI</name>
<keyword evidence="4" id="KW-0539">Nucleus</keyword>
<dbReference type="GO" id="GO:0000794">
    <property type="term" value="C:condensed nuclear chromosome"/>
    <property type="evidence" value="ECO:0007669"/>
    <property type="project" value="TreeGrafter"/>
</dbReference>
<gene>
    <name evidence="9" type="ORF">EJ08DRAFT_41934</name>
</gene>
<dbReference type="InterPro" id="IPR010776">
    <property type="entry name" value="Hop2_WH_dom"/>
</dbReference>
<dbReference type="GO" id="GO:0007129">
    <property type="term" value="P:homologous chromosome pairing at meiosis"/>
    <property type="evidence" value="ECO:0007669"/>
    <property type="project" value="TreeGrafter"/>
</dbReference>
<evidence type="ECO:0000256" key="3">
    <source>
        <dbReference type="ARBA" id="ARBA00023172"/>
    </source>
</evidence>
<organism evidence="9 10">
    <name type="scientific">Tothia fuscella</name>
    <dbReference type="NCBI Taxonomy" id="1048955"/>
    <lineage>
        <taxon>Eukaryota</taxon>
        <taxon>Fungi</taxon>
        <taxon>Dikarya</taxon>
        <taxon>Ascomycota</taxon>
        <taxon>Pezizomycotina</taxon>
        <taxon>Dothideomycetes</taxon>
        <taxon>Pleosporomycetidae</taxon>
        <taxon>Venturiales</taxon>
        <taxon>Cylindrosympodiaceae</taxon>
        <taxon>Tothia</taxon>
    </lineage>
</organism>
<dbReference type="EMBL" id="MU007019">
    <property type="protein sequence ID" value="KAF2433857.1"/>
    <property type="molecule type" value="Genomic_DNA"/>
</dbReference>
<feature type="region of interest" description="Disordered" evidence="7">
    <location>
        <begin position="1"/>
        <end position="21"/>
    </location>
</feature>
<evidence type="ECO:0000313" key="9">
    <source>
        <dbReference type="EMBL" id="KAF2433857.1"/>
    </source>
</evidence>
<dbReference type="GO" id="GO:0120230">
    <property type="term" value="F:recombinase activator activity"/>
    <property type="evidence" value="ECO:0007669"/>
    <property type="project" value="TreeGrafter"/>
</dbReference>
<dbReference type="PANTHER" id="PTHR15938:SF0">
    <property type="entry name" value="HOMOLOGOUS-PAIRING PROTEIN 2 HOMOLOG"/>
    <property type="match status" value="1"/>
</dbReference>
<evidence type="ECO:0000256" key="2">
    <source>
        <dbReference type="ARBA" id="ARBA00007922"/>
    </source>
</evidence>
<dbReference type="GO" id="GO:0120231">
    <property type="term" value="C:DNA recombinase auxiliary factor complex"/>
    <property type="evidence" value="ECO:0007669"/>
    <property type="project" value="TreeGrafter"/>
</dbReference>
<evidence type="ECO:0000256" key="4">
    <source>
        <dbReference type="ARBA" id="ARBA00023242"/>
    </source>
</evidence>
<dbReference type="AlphaFoldDB" id="A0A9P4NY82"/>
<dbReference type="Pfam" id="PF07106">
    <property type="entry name" value="WHD_TBPIP"/>
    <property type="match status" value="1"/>
</dbReference>
<keyword evidence="3" id="KW-0233">DNA recombination</keyword>
<keyword evidence="5" id="KW-0469">Meiosis</keyword>
<keyword evidence="6" id="KW-0175">Coiled coil</keyword>
<evidence type="ECO:0000256" key="1">
    <source>
        <dbReference type="ARBA" id="ARBA00004123"/>
    </source>
</evidence>
<feature type="domain" description="Homologous-pairing protein 2 winged helix" evidence="8">
    <location>
        <begin position="19"/>
        <end position="78"/>
    </location>
</feature>
<evidence type="ECO:0000256" key="5">
    <source>
        <dbReference type="ARBA" id="ARBA00023254"/>
    </source>
</evidence>
<accession>A0A9P4NY82</accession>
<dbReference type="Gene3D" id="1.10.10.10">
    <property type="entry name" value="Winged helix-like DNA-binding domain superfamily/Winged helix DNA-binding domain"/>
    <property type="match status" value="1"/>
</dbReference>
<dbReference type="GO" id="GO:0003690">
    <property type="term" value="F:double-stranded DNA binding"/>
    <property type="evidence" value="ECO:0007669"/>
    <property type="project" value="TreeGrafter"/>
</dbReference>
<dbReference type="OrthoDB" id="272266at2759"/>
<keyword evidence="10" id="KW-1185">Reference proteome</keyword>
<comment type="similarity">
    <text evidence="2">Belongs to the HOP2 family.</text>
</comment>
<evidence type="ECO:0000256" key="7">
    <source>
        <dbReference type="SAM" id="MobiDB-lite"/>
    </source>
</evidence>
<feature type="compositionally biased region" description="Basic and acidic residues" evidence="7">
    <location>
        <begin position="1"/>
        <end position="17"/>
    </location>
</feature>
<dbReference type="InterPro" id="IPR036388">
    <property type="entry name" value="WH-like_DNA-bd_sf"/>
</dbReference>
<dbReference type="GO" id="GO:0000709">
    <property type="term" value="P:meiotic joint molecule formation"/>
    <property type="evidence" value="ECO:0007669"/>
    <property type="project" value="TreeGrafter"/>
</dbReference>